<protein>
    <submittedName>
        <fullName evidence="3">TIGR02679 family protein</fullName>
    </submittedName>
</protein>
<proteinExistence type="predicted"/>
<dbReference type="NCBIfam" id="TIGR02679">
    <property type="entry name" value="TIGR02679 family protein"/>
    <property type="match status" value="1"/>
</dbReference>
<evidence type="ECO:0000259" key="1">
    <source>
        <dbReference type="Pfam" id="PF09664"/>
    </source>
</evidence>
<dbReference type="InterPro" id="IPR024466">
    <property type="entry name" value="CHP02679_N"/>
</dbReference>
<evidence type="ECO:0000313" key="3">
    <source>
        <dbReference type="EMBL" id="MFB9908492.1"/>
    </source>
</evidence>
<feature type="domain" description="Conserved hypothetical protein CHP02679 N terminus" evidence="2">
    <location>
        <begin position="172"/>
        <end position="372"/>
    </location>
</feature>
<dbReference type="InterPro" id="IPR024465">
    <property type="entry name" value="DUF2399"/>
</dbReference>
<organism evidence="3 4">
    <name type="scientific">Allokutzneria oryzae</name>
    <dbReference type="NCBI Taxonomy" id="1378989"/>
    <lineage>
        <taxon>Bacteria</taxon>
        <taxon>Bacillati</taxon>
        <taxon>Actinomycetota</taxon>
        <taxon>Actinomycetes</taxon>
        <taxon>Pseudonocardiales</taxon>
        <taxon>Pseudonocardiaceae</taxon>
        <taxon>Allokutzneria</taxon>
    </lineage>
</organism>
<evidence type="ECO:0000259" key="2">
    <source>
        <dbReference type="Pfam" id="PF11796"/>
    </source>
</evidence>
<name>A0ABV6A5P9_9PSEU</name>
<dbReference type="InterPro" id="IPR013495">
    <property type="entry name" value="CHP02679"/>
</dbReference>
<gene>
    <name evidence="3" type="ORF">ACFFQA_31535</name>
</gene>
<keyword evidence="4" id="KW-1185">Reference proteome</keyword>
<dbReference type="Proteomes" id="UP001589693">
    <property type="component" value="Unassembled WGS sequence"/>
</dbReference>
<feature type="domain" description="DUF2399" evidence="1">
    <location>
        <begin position="394"/>
        <end position="540"/>
    </location>
</feature>
<dbReference type="Pfam" id="PF09664">
    <property type="entry name" value="DUF2399"/>
    <property type="match status" value="1"/>
</dbReference>
<reference evidence="3 4" key="1">
    <citation type="submission" date="2024-09" db="EMBL/GenBank/DDBJ databases">
        <authorList>
            <person name="Sun Q."/>
            <person name="Mori K."/>
        </authorList>
    </citation>
    <scope>NUCLEOTIDE SEQUENCE [LARGE SCALE GENOMIC DNA]</scope>
    <source>
        <strain evidence="3 4">TBRC 7907</strain>
    </source>
</reference>
<comment type="caution">
    <text evidence="3">The sequence shown here is derived from an EMBL/GenBank/DDBJ whole genome shotgun (WGS) entry which is preliminary data.</text>
</comment>
<dbReference type="Pfam" id="PF11796">
    <property type="entry name" value="DUF3323"/>
    <property type="match status" value="1"/>
</dbReference>
<sequence length="546" mass="58946">MLDAFADLVTGFEDTPLPRAGTLRGDLIALVVAPRQRLLAELLAAAAKRGAVRAEAVTPRITGVGPDWSSGRRRRTPHRMVLACDQPSQARLFHREMSVTELTFADFVPGPTTPYWELVRDAEHRLFEDGREQTPEARLPMLANIVEPQLSPALRPLWQAVHARLSTGRPVSRIRVGPLDLDQRTAIADLLGSARLPGDNVDITLARLDQVLRERTGRDARDLVTQLIGPVGDRAAQRREAAARRAELWDWLATHPVISAQPALTDWAAGVRRAGLIDGSVARTKEELGKVLEVLAELPAAGQPLPAFSDDVLDDPHALDEGKRCANLVMKALVAIYDVPAPVDAPERRALWERAGIADDQLSSTVLGAGLRIVGDDVVSGILRLCADSGVAAALTLQQLRAASTLTSAPREVWVFENPSVLAVALDRFGAHCPPLVCTSGWPNSAGILLLNRLREAGSTLHYHGDFDGEGLRIAANVVARTGAAPWRMSSADYLTAAADGPPVGRVTPVPWDPDLAGHLSEVGRAVPEERLANALLDEIVRRTTR</sequence>
<evidence type="ECO:0000313" key="4">
    <source>
        <dbReference type="Proteomes" id="UP001589693"/>
    </source>
</evidence>
<dbReference type="RefSeq" id="WP_377860852.1">
    <property type="nucleotide sequence ID" value="NZ_JBHLZU010000027.1"/>
</dbReference>
<dbReference type="EMBL" id="JBHLZU010000027">
    <property type="protein sequence ID" value="MFB9908492.1"/>
    <property type="molecule type" value="Genomic_DNA"/>
</dbReference>
<accession>A0ABV6A5P9</accession>